<feature type="domain" description="Tyr recombinase" evidence="4">
    <location>
        <begin position="165"/>
        <end position="367"/>
    </location>
</feature>
<evidence type="ECO:0000259" key="4">
    <source>
        <dbReference type="PROSITE" id="PS51898"/>
    </source>
</evidence>
<dbReference type="OrthoDB" id="9803188at2"/>
<dbReference type="GO" id="GO:0003677">
    <property type="term" value="F:DNA binding"/>
    <property type="evidence" value="ECO:0007669"/>
    <property type="project" value="UniProtKB-KW"/>
</dbReference>
<dbReference type="InterPro" id="IPR028259">
    <property type="entry name" value="AP2-like_int_N"/>
</dbReference>
<dbReference type="InterPro" id="IPR050090">
    <property type="entry name" value="Tyrosine_recombinase_XerCD"/>
</dbReference>
<keyword evidence="3" id="KW-0233">DNA recombination</keyword>
<dbReference type="eggNOG" id="COG0582">
    <property type="taxonomic scope" value="Bacteria"/>
</dbReference>
<reference evidence="5 6" key="1">
    <citation type="journal article" date="2015" name="Genome Announc.">
        <title>Expanding the biotechnology potential of lactobacilli through comparative genomics of 213 strains and associated genera.</title>
        <authorList>
            <person name="Sun Z."/>
            <person name="Harris H.M."/>
            <person name="McCann A."/>
            <person name="Guo C."/>
            <person name="Argimon S."/>
            <person name="Zhang W."/>
            <person name="Yang X."/>
            <person name="Jeffery I.B."/>
            <person name="Cooney J.C."/>
            <person name="Kagawa T.F."/>
            <person name="Liu W."/>
            <person name="Song Y."/>
            <person name="Salvetti E."/>
            <person name="Wrobel A."/>
            <person name="Rasinkangas P."/>
            <person name="Parkhill J."/>
            <person name="Rea M.C."/>
            <person name="O'Sullivan O."/>
            <person name="Ritari J."/>
            <person name="Douillard F.P."/>
            <person name="Paul Ross R."/>
            <person name="Yang R."/>
            <person name="Briner A.E."/>
            <person name="Felis G.E."/>
            <person name="de Vos W.M."/>
            <person name="Barrangou R."/>
            <person name="Klaenhammer T.R."/>
            <person name="Caufield P.W."/>
            <person name="Cui Y."/>
            <person name="Zhang H."/>
            <person name="O'Toole P.W."/>
        </authorList>
    </citation>
    <scope>NUCLEOTIDE SEQUENCE [LARGE SCALE GENOMIC DNA]</scope>
    <source>
        <strain evidence="5 6">DSM 16991</strain>
    </source>
</reference>
<dbReference type="PATRIC" id="fig|1122147.4.peg.1282"/>
<evidence type="ECO:0000313" key="5">
    <source>
        <dbReference type="EMBL" id="KRM24868.1"/>
    </source>
</evidence>
<dbReference type="GO" id="GO:0015074">
    <property type="term" value="P:DNA integration"/>
    <property type="evidence" value="ECO:0007669"/>
    <property type="project" value="InterPro"/>
</dbReference>
<keyword evidence="2" id="KW-0238">DNA-binding</keyword>
<dbReference type="EMBL" id="AZFW01000129">
    <property type="protein sequence ID" value="KRM24868.1"/>
    <property type="molecule type" value="Genomic_DNA"/>
</dbReference>
<dbReference type="InterPro" id="IPR013762">
    <property type="entry name" value="Integrase-like_cat_sf"/>
</dbReference>
<dbReference type="RefSeq" id="WP_027827744.1">
    <property type="nucleotide sequence ID" value="NZ_AUEH01000006.1"/>
</dbReference>
<dbReference type="AlphaFoldDB" id="A0A0R1X8M4"/>
<dbReference type="InterPro" id="IPR002104">
    <property type="entry name" value="Integrase_catalytic"/>
</dbReference>
<dbReference type="InterPro" id="IPR011010">
    <property type="entry name" value="DNA_brk_join_enz"/>
</dbReference>
<evidence type="ECO:0000313" key="6">
    <source>
        <dbReference type="Proteomes" id="UP000050949"/>
    </source>
</evidence>
<dbReference type="Pfam" id="PF00589">
    <property type="entry name" value="Phage_integrase"/>
    <property type="match status" value="1"/>
</dbReference>
<dbReference type="Gene3D" id="1.10.443.10">
    <property type="entry name" value="Intergrase catalytic core"/>
    <property type="match status" value="1"/>
</dbReference>
<evidence type="ECO:0000256" key="2">
    <source>
        <dbReference type="ARBA" id="ARBA00023125"/>
    </source>
</evidence>
<evidence type="ECO:0000256" key="1">
    <source>
        <dbReference type="ARBA" id="ARBA00008857"/>
    </source>
</evidence>
<protein>
    <submittedName>
        <fullName evidence="5">Bacteriophage integrase</fullName>
    </submittedName>
</protein>
<dbReference type="Pfam" id="PF14657">
    <property type="entry name" value="Arm-DNA-bind_4"/>
    <property type="match status" value="1"/>
</dbReference>
<gene>
    <name evidence="5" type="ORF">FC91_GL001238</name>
</gene>
<organism evidence="5 6">
    <name type="scientific">Schleiferilactobacillus harbinensis DSM 16991</name>
    <dbReference type="NCBI Taxonomy" id="1122147"/>
    <lineage>
        <taxon>Bacteria</taxon>
        <taxon>Bacillati</taxon>
        <taxon>Bacillota</taxon>
        <taxon>Bacilli</taxon>
        <taxon>Lactobacillales</taxon>
        <taxon>Lactobacillaceae</taxon>
        <taxon>Schleiferilactobacillus</taxon>
    </lineage>
</organism>
<accession>A0A0R1X8M4</accession>
<proteinExistence type="inferred from homology"/>
<dbReference type="GO" id="GO:0006310">
    <property type="term" value="P:DNA recombination"/>
    <property type="evidence" value="ECO:0007669"/>
    <property type="project" value="UniProtKB-KW"/>
</dbReference>
<dbReference type="SUPFAM" id="SSF56349">
    <property type="entry name" value="DNA breaking-rejoining enzymes"/>
    <property type="match status" value="1"/>
</dbReference>
<comment type="caution">
    <text evidence="5">The sequence shown here is derived from an EMBL/GenBank/DDBJ whole genome shotgun (WGS) entry which is preliminary data.</text>
</comment>
<name>A0A0R1X8M4_9LACO</name>
<sequence length="378" mass="43272">MASFRKRGKTWTYYVYYKDNNGDKQQLNHGGYPTKKMAQLAAAEIEQQYRHGADLTAHKISLISYWDKWIKLYKAGKNAPITERRYSTIRKQLVAHFGEDTQLNNICKNDWQEFLNEFGADRTKDTVSKLNGYVRAMAESAVADRIIYSNFTKGTVLTGLNGKPRELKYLQLDDFAKLIKYCTKHARLRSVYNYMIITGALTGARFSEVAALQWPDIDWDTDTIHITKSWDYTYGGGFKATKTPSSVRDISMPPELATILKQLQTAQQERSLATGYRDPKHMVFRNIRHEVPGDSAINKALHQVEDDLGITPRITFHGLRHTHVSYLLSQDVDIYYISQRLGHSNIEITMRVYSHLLDQARKSQDTKALTALSTLASS</sequence>
<evidence type="ECO:0000256" key="3">
    <source>
        <dbReference type="ARBA" id="ARBA00023172"/>
    </source>
</evidence>
<dbReference type="Proteomes" id="UP000050949">
    <property type="component" value="Unassembled WGS sequence"/>
</dbReference>
<dbReference type="PROSITE" id="PS51898">
    <property type="entry name" value="TYR_RECOMBINASE"/>
    <property type="match status" value="1"/>
</dbReference>
<dbReference type="CDD" id="cd01189">
    <property type="entry name" value="INT_ICEBs1_C_like"/>
    <property type="match status" value="1"/>
</dbReference>
<dbReference type="PANTHER" id="PTHR30349:SF64">
    <property type="entry name" value="PROPHAGE INTEGRASE INTD-RELATED"/>
    <property type="match status" value="1"/>
</dbReference>
<comment type="similarity">
    <text evidence="1">Belongs to the 'phage' integrase family.</text>
</comment>
<dbReference type="PANTHER" id="PTHR30349">
    <property type="entry name" value="PHAGE INTEGRASE-RELATED"/>
    <property type="match status" value="1"/>
</dbReference>
<dbReference type="InterPro" id="IPR010998">
    <property type="entry name" value="Integrase_recombinase_N"/>
</dbReference>
<dbReference type="Gene3D" id="1.10.150.130">
    <property type="match status" value="1"/>
</dbReference>